<dbReference type="OrthoDB" id="2570975at2759"/>
<evidence type="ECO:0000313" key="1">
    <source>
        <dbReference type="EMBL" id="KAE9386630.1"/>
    </source>
</evidence>
<accession>A0A6A4GMS6</accession>
<sequence length="342" mass="36949">MIRALCTRNFSKRPTENTPPKGLKSCRRCRARKNASVKFDADLAKKKAQKNPVRLSVVFCGNDSDNGDVEMQSQPATIVPILLPRAFHQPPVSEPSEESLAAASGSSFSGQPAAFIRDQLESLGPRLLRTVGSVTAEVNSASLPKELAVIVNDLTATNYPTHMLAVYAPVPKNASRASIPQTEVKLYPVHALLMASHCARLGPFLPSPTTDQISTPTSTPSTITLPVRPMCLPSPETFPVLLNYLYLRRQEVLFDAFLPTEPSSEFVDDCNSAEHIISLAKDFGTKFSASTLLIHVKVIQGIWSNACALGVFDEGLWAAIDSCYEVLLNALAIGTPTSSSQA</sequence>
<evidence type="ECO:0000313" key="2">
    <source>
        <dbReference type="Proteomes" id="UP000799118"/>
    </source>
</evidence>
<evidence type="ECO:0008006" key="3">
    <source>
        <dbReference type="Google" id="ProtNLM"/>
    </source>
</evidence>
<protein>
    <recommendedName>
        <fullName evidence="3">BTB domain-containing protein</fullName>
    </recommendedName>
</protein>
<organism evidence="1 2">
    <name type="scientific">Gymnopus androsaceus JB14</name>
    <dbReference type="NCBI Taxonomy" id="1447944"/>
    <lineage>
        <taxon>Eukaryota</taxon>
        <taxon>Fungi</taxon>
        <taxon>Dikarya</taxon>
        <taxon>Basidiomycota</taxon>
        <taxon>Agaricomycotina</taxon>
        <taxon>Agaricomycetes</taxon>
        <taxon>Agaricomycetidae</taxon>
        <taxon>Agaricales</taxon>
        <taxon>Marasmiineae</taxon>
        <taxon>Omphalotaceae</taxon>
        <taxon>Gymnopus</taxon>
    </lineage>
</organism>
<dbReference type="AlphaFoldDB" id="A0A6A4GMS6"/>
<dbReference type="Proteomes" id="UP000799118">
    <property type="component" value="Unassembled WGS sequence"/>
</dbReference>
<name>A0A6A4GMS6_9AGAR</name>
<gene>
    <name evidence="1" type="ORF">BT96DRAFT_928077</name>
</gene>
<reference evidence="1" key="1">
    <citation type="journal article" date="2019" name="Environ. Microbiol.">
        <title>Fungal ecological strategies reflected in gene transcription - a case study of two litter decomposers.</title>
        <authorList>
            <person name="Barbi F."/>
            <person name="Kohler A."/>
            <person name="Barry K."/>
            <person name="Baskaran P."/>
            <person name="Daum C."/>
            <person name="Fauchery L."/>
            <person name="Ihrmark K."/>
            <person name="Kuo A."/>
            <person name="LaButti K."/>
            <person name="Lipzen A."/>
            <person name="Morin E."/>
            <person name="Grigoriev I.V."/>
            <person name="Henrissat B."/>
            <person name="Lindahl B."/>
            <person name="Martin F."/>
        </authorList>
    </citation>
    <scope>NUCLEOTIDE SEQUENCE</scope>
    <source>
        <strain evidence="1">JB14</strain>
    </source>
</reference>
<proteinExistence type="predicted"/>
<keyword evidence="2" id="KW-1185">Reference proteome</keyword>
<dbReference type="EMBL" id="ML769861">
    <property type="protein sequence ID" value="KAE9386630.1"/>
    <property type="molecule type" value="Genomic_DNA"/>
</dbReference>